<reference evidence="2 3" key="1">
    <citation type="submission" date="2024-01" db="EMBL/GenBank/DDBJ databases">
        <title>The genomes of 5 underutilized Papilionoideae crops provide insights into root nodulation and disease resistanc.</title>
        <authorList>
            <person name="Jiang F."/>
        </authorList>
    </citation>
    <scope>NUCLEOTIDE SEQUENCE [LARGE SCALE GENOMIC DNA]</scope>
    <source>
        <strain evidence="2">DUOXIRENSHENG_FW03</strain>
        <tissue evidence="2">Leaves</tissue>
    </source>
</reference>
<feature type="region of interest" description="Disordered" evidence="1">
    <location>
        <begin position="246"/>
        <end position="350"/>
    </location>
</feature>
<protein>
    <submittedName>
        <fullName evidence="2">Uncharacterized protein</fullName>
    </submittedName>
</protein>
<name>A0AAN9XFA5_PSOTE</name>
<proteinExistence type="predicted"/>
<evidence type="ECO:0000313" key="3">
    <source>
        <dbReference type="Proteomes" id="UP001386955"/>
    </source>
</evidence>
<dbReference type="AlphaFoldDB" id="A0AAN9XFA5"/>
<evidence type="ECO:0000313" key="2">
    <source>
        <dbReference type="EMBL" id="KAK7390478.1"/>
    </source>
</evidence>
<sequence length="840" mass="94620">MELRCCGNLHFIQAIKGGLVTKVPNIARRQSKLKFKKLTDVYDGFLSHNDDGMVERSCLGEIEESTLKTKADALVCNVNNDDDQRIINLDDDDFDNFTLSQFKESCKTRKRKRSQGLNSSKINIKVEDSSFQEDYREEQMAADDSDFMETLGSLKSKLSKNVKGKKKKCFKEPISVCTKEIMVVVKSEEILCCAEFPPSSEEIQKSLEIPPSSDETQDSQEFSLSSDVIQDDQVFSPFIEEIQNSQEFPPSSVKIQDSQEFSPSSEVIQDSQVFPPSSEEIQDDQEFPPSSDEIQDSPEFSPSSEVIRDGQGFQPYSEEIQEGQEFSPSSEEIQDTQVFPTSSEEIPDSQEFPSYSEDIENDEDIPCFSGDSVALVEVKSEVPETDYFGRSDDYSIIECKKAKITYEWNLENQLNDWRSRVDFIPLRMVKPCSTISNSQLTNDQSPNLLAIEFESDECIIHPDLHYVPPQLMFIEDHNSDIHDNQCDAGTGTTVLLPNVATHQDVECIGVEFKDDDNFLDCSNDEFTTDAQDQVEVSPTIEHVPNPDVCLVNCSDSPPEYEEKQSYASVNNDEKRYVNEATDELTSGDECNASSKLRRPERLLSTRKTISPSSQEKLCKAVESIEMNHKSNLKCKGKLYFSEPTDKMNVTTEGLDVIRGARFADVPSKISVIPRTKRVSNPKGISKNPHSSRQASRLGCNTVQSCSKSAIAFTQQQMHDVECLATKLTKELKSMKDIMDEMLRSEFCLNTSLRHKVNEARIAVKNATRAEETAKRCLAFMSRDCSRFCKIMKLADDNGSPPQDVAVRKEKKKIAFADEAGGRLCQVKFYEDDGIALSESN</sequence>
<feature type="compositionally biased region" description="Polar residues" evidence="1">
    <location>
        <begin position="324"/>
        <end position="344"/>
    </location>
</feature>
<feature type="compositionally biased region" description="Polar residues" evidence="1">
    <location>
        <begin position="246"/>
        <end position="275"/>
    </location>
</feature>
<dbReference type="Proteomes" id="UP001386955">
    <property type="component" value="Unassembled WGS sequence"/>
</dbReference>
<gene>
    <name evidence="2" type="ORF">VNO78_25784</name>
</gene>
<dbReference type="EMBL" id="JAYMYS010000006">
    <property type="protein sequence ID" value="KAK7390478.1"/>
    <property type="molecule type" value="Genomic_DNA"/>
</dbReference>
<keyword evidence="3" id="KW-1185">Reference proteome</keyword>
<accession>A0AAN9XFA5</accession>
<evidence type="ECO:0000256" key="1">
    <source>
        <dbReference type="SAM" id="MobiDB-lite"/>
    </source>
</evidence>
<organism evidence="2 3">
    <name type="scientific">Psophocarpus tetragonolobus</name>
    <name type="common">Winged bean</name>
    <name type="synonym">Dolichos tetragonolobus</name>
    <dbReference type="NCBI Taxonomy" id="3891"/>
    <lineage>
        <taxon>Eukaryota</taxon>
        <taxon>Viridiplantae</taxon>
        <taxon>Streptophyta</taxon>
        <taxon>Embryophyta</taxon>
        <taxon>Tracheophyta</taxon>
        <taxon>Spermatophyta</taxon>
        <taxon>Magnoliopsida</taxon>
        <taxon>eudicotyledons</taxon>
        <taxon>Gunneridae</taxon>
        <taxon>Pentapetalae</taxon>
        <taxon>rosids</taxon>
        <taxon>fabids</taxon>
        <taxon>Fabales</taxon>
        <taxon>Fabaceae</taxon>
        <taxon>Papilionoideae</taxon>
        <taxon>50 kb inversion clade</taxon>
        <taxon>NPAAA clade</taxon>
        <taxon>indigoferoid/millettioid clade</taxon>
        <taxon>Phaseoleae</taxon>
        <taxon>Psophocarpus</taxon>
    </lineage>
</organism>
<comment type="caution">
    <text evidence="2">The sequence shown here is derived from an EMBL/GenBank/DDBJ whole genome shotgun (WGS) entry which is preliminary data.</text>
</comment>
<dbReference type="PANTHER" id="PTHR34461:SF2">
    <property type="entry name" value="EXPRESSED PROTEIN"/>
    <property type="match status" value="1"/>
</dbReference>
<dbReference type="PANTHER" id="PTHR34461">
    <property type="entry name" value="EXPRESSED PROTEIN"/>
    <property type="match status" value="1"/>
</dbReference>